<comment type="pathway">
    <text evidence="2 11">Amino-acid degradation; L-lysine degradation via saccharopine pathway; glutaryl-CoA from L-lysine: step 6/6.</text>
</comment>
<dbReference type="FunFam" id="3.30.559.10:FF:000007">
    <property type="entry name" value="Dihydrolipoamide acetyltransferase component of pyruvate dehydrogenase complex"/>
    <property type="match status" value="1"/>
</dbReference>
<dbReference type="AlphaFoldDB" id="A0A4Y4CPW5"/>
<dbReference type="InterPro" id="IPR023213">
    <property type="entry name" value="CAT-like_dom_sf"/>
</dbReference>
<dbReference type="GO" id="GO:0033512">
    <property type="term" value="P:L-lysine catabolic process to acetyl-CoA via saccharopine"/>
    <property type="evidence" value="ECO:0007669"/>
    <property type="project" value="UniProtKB-UniRule"/>
</dbReference>
<dbReference type="Gene3D" id="4.10.320.10">
    <property type="entry name" value="E3-binding domain"/>
    <property type="match status" value="1"/>
</dbReference>
<evidence type="ECO:0000256" key="8">
    <source>
        <dbReference type="ARBA" id="ARBA00022823"/>
    </source>
</evidence>
<accession>A0A4Y4CPW5</accession>
<comment type="function">
    <text evidence="1 11">E2 component of the 2-oxoglutarate dehydrogenase (OGDH) complex which catalyzes the second step in the conversion of 2-oxoglutarate to succinyl-CoA and CO(2).</text>
</comment>
<evidence type="ECO:0000256" key="11">
    <source>
        <dbReference type="RuleBase" id="RU361138"/>
    </source>
</evidence>
<keyword evidence="7 11" id="KW-0808">Transferase</keyword>
<dbReference type="NCBIfam" id="TIGR01347">
    <property type="entry name" value="sucB"/>
    <property type="match status" value="1"/>
</dbReference>
<dbReference type="Pfam" id="PF00364">
    <property type="entry name" value="Biotin_lipoyl"/>
    <property type="match status" value="1"/>
</dbReference>
<dbReference type="InterPro" id="IPR004167">
    <property type="entry name" value="PSBD"/>
</dbReference>
<dbReference type="RefSeq" id="WP_141350094.1">
    <property type="nucleotide sequence ID" value="NZ_BJNV01000012.1"/>
</dbReference>
<dbReference type="PROSITE" id="PS50968">
    <property type="entry name" value="BIOTINYL_LIPOYL"/>
    <property type="match status" value="1"/>
</dbReference>
<dbReference type="UniPathway" id="UPA00868">
    <property type="reaction ID" value="UER00840"/>
</dbReference>
<dbReference type="Proteomes" id="UP000318422">
    <property type="component" value="Unassembled WGS sequence"/>
</dbReference>
<comment type="similarity">
    <text evidence="3 11">Belongs to the 2-oxoacid dehydrogenase family.</text>
</comment>
<comment type="catalytic activity">
    <reaction evidence="10 11">
        <text>N(6)-[(R)-dihydrolipoyl]-L-lysyl-[protein] + succinyl-CoA = N(6)-[(R)-S(8)-succinyldihydrolipoyl]-L-lysyl-[protein] + CoA</text>
        <dbReference type="Rhea" id="RHEA:15213"/>
        <dbReference type="Rhea" id="RHEA-COMP:10475"/>
        <dbReference type="Rhea" id="RHEA-COMP:20092"/>
        <dbReference type="ChEBI" id="CHEBI:57287"/>
        <dbReference type="ChEBI" id="CHEBI:57292"/>
        <dbReference type="ChEBI" id="CHEBI:83100"/>
        <dbReference type="ChEBI" id="CHEBI:83120"/>
        <dbReference type="EC" id="2.3.1.61"/>
    </reaction>
</comment>
<dbReference type="Pfam" id="PF00198">
    <property type="entry name" value="2-oxoacid_dh"/>
    <property type="match status" value="1"/>
</dbReference>
<evidence type="ECO:0000313" key="15">
    <source>
        <dbReference type="Proteomes" id="UP000318422"/>
    </source>
</evidence>
<dbReference type="EC" id="2.3.1.61" evidence="4 11"/>
<dbReference type="InterPro" id="IPR000089">
    <property type="entry name" value="Biotin_lipoyl"/>
</dbReference>
<dbReference type="Gene3D" id="3.30.559.10">
    <property type="entry name" value="Chloramphenicol acetyltransferase-like domain"/>
    <property type="match status" value="1"/>
</dbReference>
<proteinExistence type="inferred from homology"/>
<evidence type="ECO:0000313" key="14">
    <source>
        <dbReference type="EMBL" id="GEC95015.1"/>
    </source>
</evidence>
<dbReference type="SUPFAM" id="SSF51230">
    <property type="entry name" value="Single hybrid motif"/>
    <property type="match status" value="1"/>
</dbReference>
<evidence type="ECO:0000256" key="7">
    <source>
        <dbReference type="ARBA" id="ARBA00022679"/>
    </source>
</evidence>
<dbReference type="SUPFAM" id="SSF47005">
    <property type="entry name" value="Peripheral subunit-binding domain of 2-oxo acid dehydrogenase complex"/>
    <property type="match status" value="1"/>
</dbReference>
<dbReference type="InterPro" id="IPR006255">
    <property type="entry name" value="SucB"/>
</dbReference>
<dbReference type="SUPFAM" id="SSF52777">
    <property type="entry name" value="CoA-dependent acyltransferases"/>
    <property type="match status" value="1"/>
</dbReference>
<dbReference type="EMBL" id="BJNV01000012">
    <property type="protein sequence ID" value="GEC95015.1"/>
    <property type="molecule type" value="Genomic_DNA"/>
</dbReference>
<evidence type="ECO:0000259" key="12">
    <source>
        <dbReference type="PROSITE" id="PS50968"/>
    </source>
</evidence>
<sequence length="392" mass="41071">MLIEVKVPQLSESVSEATLVTWHKKEGDAVSRDENLIDIETDKVVLETPAPADGVLVKLVKNGGDSVTSGEVIATIDTEAKAATAAPAAAAAPAPAAAAPAAAVSAASPSARKILDEKGMAASDVAGSGRGGRVTKEDAVAAQPKAAAVAAPVVAVASGDRPEQRVPMTRLRARIAERLIQSKNENAILTTFNEVNMAPIMALRKQYGDKFEKAHGVRLGFMGFFVKAAVAALKKFPILNASVDGNDIVYHGYIDIGIAVGSPRGLVVPILRDVDNMSIADIEKKIAEYGQKAKDGKISLDELTGGTFSISNGGVFGSMMSTPIINPPQSAILGIHATKDRAVVENGQVVVRPINYLAMSYDHRIIDGREAVLGLVTMKEALEDPARLILDV</sequence>
<keyword evidence="9 11" id="KW-0012">Acyltransferase</keyword>
<comment type="caution">
    <text evidence="14">The sequence shown here is derived from an EMBL/GenBank/DDBJ whole genome shotgun (WGS) entry which is preliminary data.</text>
</comment>
<dbReference type="CDD" id="cd06849">
    <property type="entry name" value="lipoyl_domain"/>
    <property type="match status" value="1"/>
</dbReference>
<evidence type="ECO:0000259" key="13">
    <source>
        <dbReference type="PROSITE" id="PS51826"/>
    </source>
</evidence>
<keyword evidence="15" id="KW-1185">Reference proteome</keyword>
<dbReference type="GO" id="GO:0005829">
    <property type="term" value="C:cytosol"/>
    <property type="evidence" value="ECO:0007669"/>
    <property type="project" value="TreeGrafter"/>
</dbReference>
<dbReference type="GO" id="GO:0006099">
    <property type="term" value="P:tricarboxylic acid cycle"/>
    <property type="evidence" value="ECO:0007669"/>
    <property type="project" value="UniProtKB-UniRule"/>
</dbReference>
<dbReference type="Gene3D" id="2.40.50.100">
    <property type="match status" value="1"/>
</dbReference>
<feature type="domain" description="Lipoyl-binding" evidence="12">
    <location>
        <begin position="2"/>
        <end position="77"/>
    </location>
</feature>
<evidence type="ECO:0000256" key="2">
    <source>
        <dbReference type="ARBA" id="ARBA00005145"/>
    </source>
</evidence>
<dbReference type="InterPro" id="IPR036625">
    <property type="entry name" value="E3-bd_dom_sf"/>
</dbReference>
<dbReference type="InterPro" id="IPR001078">
    <property type="entry name" value="2-oxoacid_DH_actylTfrase"/>
</dbReference>
<evidence type="ECO:0000256" key="3">
    <source>
        <dbReference type="ARBA" id="ARBA00007317"/>
    </source>
</evidence>
<dbReference type="Pfam" id="PF02817">
    <property type="entry name" value="E3_binding"/>
    <property type="match status" value="1"/>
</dbReference>
<reference evidence="14 15" key="1">
    <citation type="submission" date="2019-06" db="EMBL/GenBank/DDBJ databases">
        <title>Whole genome shotgun sequence of Zoogloea ramigera NBRC 15342.</title>
        <authorList>
            <person name="Hosoyama A."/>
            <person name="Uohara A."/>
            <person name="Ohji S."/>
            <person name="Ichikawa N."/>
        </authorList>
    </citation>
    <scope>NUCLEOTIDE SEQUENCE [LARGE SCALE GENOMIC DNA]</scope>
    <source>
        <strain evidence="14 15">NBRC 15342</strain>
    </source>
</reference>
<keyword evidence="8 11" id="KW-0450">Lipoyl</keyword>
<dbReference type="PANTHER" id="PTHR43416:SF5">
    <property type="entry name" value="DIHYDROLIPOYLLYSINE-RESIDUE SUCCINYLTRANSFERASE COMPONENT OF 2-OXOGLUTARATE DEHYDROGENASE COMPLEX, MITOCHONDRIAL"/>
    <property type="match status" value="1"/>
</dbReference>
<dbReference type="OrthoDB" id="9805770at2"/>
<evidence type="ECO:0000256" key="6">
    <source>
        <dbReference type="ARBA" id="ARBA00022532"/>
    </source>
</evidence>
<comment type="cofactor">
    <cofactor evidence="11">
        <name>(R)-lipoate</name>
        <dbReference type="ChEBI" id="CHEBI:83088"/>
    </cofactor>
    <text evidence="11">Binds 1 lipoyl cofactor covalently.</text>
</comment>
<evidence type="ECO:0000256" key="4">
    <source>
        <dbReference type="ARBA" id="ARBA00012945"/>
    </source>
</evidence>
<evidence type="ECO:0000256" key="5">
    <source>
        <dbReference type="ARBA" id="ARBA00019511"/>
    </source>
</evidence>
<dbReference type="GO" id="GO:0004149">
    <property type="term" value="F:dihydrolipoyllysine-residue succinyltransferase activity"/>
    <property type="evidence" value="ECO:0007669"/>
    <property type="project" value="UniProtKB-UniRule"/>
</dbReference>
<dbReference type="PROSITE" id="PS51826">
    <property type="entry name" value="PSBD"/>
    <property type="match status" value="1"/>
</dbReference>
<dbReference type="NCBIfam" id="NF004309">
    <property type="entry name" value="PRK05704.1"/>
    <property type="match status" value="1"/>
</dbReference>
<gene>
    <name evidence="14" type="primary">sucB</name>
    <name evidence="14" type="ORF">ZRA01_10880</name>
</gene>
<feature type="domain" description="Peripheral subunit-binding (PSBD)" evidence="13">
    <location>
        <begin position="106"/>
        <end position="143"/>
    </location>
</feature>
<evidence type="ECO:0000256" key="9">
    <source>
        <dbReference type="ARBA" id="ARBA00023315"/>
    </source>
</evidence>
<dbReference type="GO" id="GO:0045252">
    <property type="term" value="C:oxoglutarate dehydrogenase complex"/>
    <property type="evidence" value="ECO:0007669"/>
    <property type="project" value="UniProtKB-UniRule"/>
</dbReference>
<name>A0A4Y4CPW5_ZOORA</name>
<protein>
    <recommendedName>
        <fullName evidence="5 11">Dihydrolipoyllysine-residue succinyltransferase component of 2-oxoglutarate dehydrogenase complex</fullName>
        <ecNumber evidence="4 11">2.3.1.61</ecNumber>
    </recommendedName>
    <alternativeName>
        <fullName evidence="11">2-oxoglutarate dehydrogenase complex component E2</fullName>
    </alternativeName>
</protein>
<dbReference type="InterPro" id="IPR050537">
    <property type="entry name" value="2-oxoacid_dehydrogenase"/>
</dbReference>
<organism evidence="14 15">
    <name type="scientific">Zoogloea ramigera</name>
    <dbReference type="NCBI Taxonomy" id="350"/>
    <lineage>
        <taxon>Bacteria</taxon>
        <taxon>Pseudomonadati</taxon>
        <taxon>Pseudomonadota</taxon>
        <taxon>Betaproteobacteria</taxon>
        <taxon>Rhodocyclales</taxon>
        <taxon>Zoogloeaceae</taxon>
        <taxon>Zoogloea</taxon>
    </lineage>
</organism>
<dbReference type="InterPro" id="IPR011053">
    <property type="entry name" value="Single_hybrid_motif"/>
</dbReference>
<evidence type="ECO:0000256" key="1">
    <source>
        <dbReference type="ARBA" id="ARBA00004052"/>
    </source>
</evidence>
<keyword evidence="6 11" id="KW-0816">Tricarboxylic acid cycle</keyword>
<evidence type="ECO:0000256" key="10">
    <source>
        <dbReference type="ARBA" id="ARBA00052761"/>
    </source>
</evidence>
<dbReference type="PANTHER" id="PTHR43416">
    <property type="entry name" value="DIHYDROLIPOYLLYSINE-RESIDUE SUCCINYLTRANSFERASE COMPONENT OF 2-OXOGLUTARATE DEHYDROGENASE COMPLEX, MITOCHONDRIAL-RELATED"/>
    <property type="match status" value="1"/>
</dbReference>